<feature type="transmembrane region" description="Helical" evidence="1">
    <location>
        <begin position="119"/>
        <end position="134"/>
    </location>
</feature>
<feature type="transmembrane region" description="Helical" evidence="1">
    <location>
        <begin position="55"/>
        <end position="77"/>
    </location>
</feature>
<accession>A0ABT5LRI5</accession>
<keyword evidence="1" id="KW-0472">Membrane</keyword>
<sequence>MKPRLLIAFAIFLGSYLPLSTILLVQDYDKKKATGNFCLNIFFSDSCQLPLHKSYLSLGFLIICLICFVFSWLTLMLTGSEGQTIKVISAKYTPADLMNYVLPYIVSFMSIDYLQDTKFFGFIIFLIWLFWLSYKSGQVILNPMLIVFNWRMYEITYRFPGGKDEFTGIVLANKDIQPNIEYESQNVQSVIVINQRP</sequence>
<protein>
    <submittedName>
        <fullName evidence="2">Uncharacterized protein</fullName>
    </submittedName>
</protein>
<gene>
    <name evidence="2" type="ORF">PSI14_09155</name>
</gene>
<keyword evidence="3" id="KW-1185">Reference proteome</keyword>
<evidence type="ECO:0000256" key="1">
    <source>
        <dbReference type="SAM" id="Phobius"/>
    </source>
</evidence>
<comment type="caution">
    <text evidence="2">The sequence shown here is derived from an EMBL/GenBank/DDBJ whole genome shotgun (WGS) entry which is preliminary data.</text>
</comment>
<dbReference type="EMBL" id="JAQRFN010000009">
    <property type="protein sequence ID" value="MDC9597031.1"/>
    <property type="molecule type" value="Genomic_DNA"/>
</dbReference>
<reference evidence="2 3" key="1">
    <citation type="submission" date="2023-02" db="EMBL/GenBank/DDBJ databases">
        <title>Entomopathogenic bacteria.</title>
        <authorList>
            <person name="Machado R.A."/>
        </authorList>
    </citation>
    <scope>NUCLEOTIDE SEQUENCE [LARGE SCALE GENOMIC DNA]</scope>
    <source>
        <strain evidence="2 3">XENO-2</strain>
    </source>
</reference>
<organism evidence="2 3">
    <name type="scientific">Xenorhabdus anantnagensis</name>
    <dbReference type="NCBI Taxonomy" id="3025875"/>
    <lineage>
        <taxon>Bacteria</taxon>
        <taxon>Pseudomonadati</taxon>
        <taxon>Pseudomonadota</taxon>
        <taxon>Gammaproteobacteria</taxon>
        <taxon>Enterobacterales</taxon>
        <taxon>Morganellaceae</taxon>
        <taxon>Xenorhabdus</taxon>
    </lineage>
</organism>
<feature type="transmembrane region" description="Helical" evidence="1">
    <location>
        <begin position="97"/>
        <end position="114"/>
    </location>
</feature>
<name>A0ABT5LRI5_9GAMM</name>
<dbReference type="Proteomes" id="UP001220225">
    <property type="component" value="Unassembled WGS sequence"/>
</dbReference>
<feature type="transmembrane region" description="Helical" evidence="1">
    <location>
        <begin position="6"/>
        <end position="25"/>
    </location>
</feature>
<keyword evidence="1" id="KW-0812">Transmembrane</keyword>
<dbReference type="RefSeq" id="WP_273575616.1">
    <property type="nucleotide sequence ID" value="NZ_JAQRFN010000009.1"/>
</dbReference>
<keyword evidence="1" id="KW-1133">Transmembrane helix</keyword>
<evidence type="ECO:0000313" key="2">
    <source>
        <dbReference type="EMBL" id="MDC9597031.1"/>
    </source>
</evidence>
<proteinExistence type="predicted"/>
<evidence type="ECO:0000313" key="3">
    <source>
        <dbReference type="Proteomes" id="UP001220225"/>
    </source>
</evidence>